<comment type="caution">
    <text evidence="1">The sequence shown here is derived from an EMBL/GenBank/DDBJ whole genome shotgun (WGS) entry which is preliminary data.</text>
</comment>
<reference evidence="1 2" key="1">
    <citation type="submission" date="2021-03" db="EMBL/GenBank/DDBJ databases">
        <title>Genomic Encyclopedia of Type Strains, Phase IV (KMG-IV): sequencing the most valuable type-strain genomes for metagenomic binning, comparative biology and taxonomic classification.</title>
        <authorList>
            <person name="Goeker M."/>
        </authorList>
    </citation>
    <scope>NUCLEOTIDE SEQUENCE [LARGE SCALE GENOMIC DNA]</scope>
    <source>
        <strain evidence="1 2">DSM 21292</strain>
    </source>
</reference>
<accession>A0ABS4RLC6</accession>
<evidence type="ECO:0000313" key="1">
    <source>
        <dbReference type="EMBL" id="MBP2243697.1"/>
    </source>
</evidence>
<gene>
    <name evidence="1" type="ORF">J2Z28_000302</name>
</gene>
<dbReference type="Proteomes" id="UP000810207">
    <property type="component" value="Unassembled WGS sequence"/>
</dbReference>
<name>A0ABS4RLC6_PAEXY</name>
<evidence type="ECO:0000313" key="2">
    <source>
        <dbReference type="Proteomes" id="UP000810207"/>
    </source>
</evidence>
<proteinExistence type="predicted"/>
<sequence length="85" mass="9474">MSFGTGVDIHRERLSVGTTSGPMIQYLCNRVKQEHKIMAGGHTVAAKSLLGEQAFGLNFLYRLAPVGTIHQIQEVRRSDDRNEYA</sequence>
<protein>
    <submittedName>
        <fullName evidence="1">Uncharacterized protein</fullName>
    </submittedName>
</protein>
<dbReference type="EMBL" id="JAGIKV010000001">
    <property type="protein sequence ID" value="MBP2243697.1"/>
    <property type="molecule type" value="Genomic_DNA"/>
</dbReference>
<keyword evidence="2" id="KW-1185">Reference proteome</keyword>
<organism evidence="1 2">
    <name type="scientific">Paenibacillus xylanexedens</name>
    <dbReference type="NCBI Taxonomy" id="528191"/>
    <lineage>
        <taxon>Bacteria</taxon>
        <taxon>Bacillati</taxon>
        <taxon>Bacillota</taxon>
        <taxon>Bacilli</taxon>
        <taxon>Bacillales</taxon>
        <taxon>Paenibacillaceae</taxon>
        <taxon>Paenibacillus</taxon>
    </lineage>
</organism>